<gene>
    <name evidence="2" type="ORF">APAL1065_LOCUS25455</name>
</gene>
<evidence type="ECO:0000256" key="1">
    <source>
        <dbReference type="SAM" id="SignalP"/>
    </source>
</evidence>
<sequence>MILAILDGLLSMFTIFFSLTSEWLDNGYRPSDICSSSHQQQVINSRRNLCQKIGGFDDGCILRILVSLSLDNMMEYSEEYERQCHIILFHCKNHPMVPPRRMTAPTIN</sequence>
<reference evidence="2" key="1">
    <citation type="submission" date="2021-01" db="EMBL/GenBank/DDBJ databases">
        <authorList>
            <person name="Corre E."/>
            <person name="Pelletier E."/>
            <person name="Niang G."/>
            <person name="Scheremetjew M."/>
            <person name="Finn R."/>
            <person name="Kale V."/>
            <person name="Holt S."/>
            <person name="Cochrane G."/>
            <person name="Meng A."/>
            <person name="Brown T."/>
            <person name="Cohen L."/>
        </authorList>
    </citation>
    <scope>NUCLEOTIDE SEQUENCE</scope>
    <source>
        <strain evidence="2">CCMP125</strain>
    </source>
</reference>
<evidence type="ECO:0000313" key="2">
    <source>
        <dbReference type="EMBL" id="CAD9991599.1"/>
    </source>
</evidence>
<name>A0A7S3DWL7_9STRA</name>
<feature type="chain" id="PRO_5031192765" evidence="1">
    <location>
        <begin position="21"/>
        <end position="108"/>
    </location>
</feature>
<dbReference type="AlphaFoldDB" id="A0A7S3DWL7"/>
<dbReference type="EMBL" id="HBHT01037891">
    <property type="protein sequence ID" value="CAD9991599.1"/>
    <property type="molecule type" value="Transcribed_RNA"/>
</dbReference>
<protein>
    <submittedName>
        <fullName evidence="2">Uncharacterized protein</fullName>
    </submittedName>
</protein>
<organism evidence="2">
    <name type="scientific">Entomoneis paludosa</name>
    <dbReference type="NCBI Taxonomy" id="265537"/>
    <lineage>
        <taxon>Eukaryota</taxon>
        <taxon>Sar</taxon>
        <taxon>Stramenopiles</taxon>
        <taxon>Ochrophyta</taxon>
        <taxon>Bacillariophyta</taxon>
        <taxon>Bacillariophyceae</taxon>
        <taxon>Bacillariophycidae</taxon>
        <taxon>Entomoneidaceae</taxon>
        <taxon>Entomoneis</taxon>
    </lineage>
</organism>
<proteinExistence type="predicted"/>
<accession>A0A7S3DWL7</accession>
<feature type="signal peptide" evidence="1">
    <location>
        <begin position="1"/>
        <end position="20"/>
    </location>
</feature>
<keyword evidence="1" id="KW-0732">Signal</keyword>